<dbReference type="Proteomes" id="UP000190857">
    <property type="component" value="Unassembled WGS sequence"/>
</dbReference>
<organism evidence="1 2">
    <name type="scientific">Okibacterium fritillariae</name>
    <dbReference type="NCBI Taxonomy" id="123320"/>
    <lineage>
        <taxon>Bacteria</taxon>
        <taxon>Bacillati</taxon>
        <taxon>Actinomycetota</taxon>
        <taxon>Actinomycetes</taxon>
        <taxon>Micrococcales</taxon>
        <taxon>Microbacteriaceae</taxon>
        <taxon>Okibacterium</taxon>
    </lineage>
</organism>
<proteinExistence type="predicted"/>
<dbReference type="OrthoDB" id="5057864at2"/>
<dbReference type="EMBL" id="FUZP01000001">
    <property type="protein sequence ID" value="SKC41547.1"/>
    <property type="molecule type" value="Genomic_DNA"/>
</dbReference>
<protein>
    <recommendedName>
        <fullName evidence="3">SbsA Ig-like domain-containing protein</fullName>
    </recommendedName>
</protein>
<name>A0A1T5IQU0_9MICO</name>
<evidence type="ECO:0000313" key="2">
    <source>
        <dbReference type="Proteomes" id="UP000190857"/>
    </source>
</evidence>
<evidence type="ECO:0000313" key="1">
    <source>
        <dbReference type="EMBL" id="SKC41547.1"/>
    </source>
</evidence>
<accession>A0A1T5IQU0</accession>
<sequence>MSSRTPAERYRRLVIATFSVLALLLGGLTLANFGLAPALEQARFDATTLTQSRGQTVEFQANQPLAEAGKITVKPETAFTTSLDDRTLVVTFPEPLLSDTDYTITATDVGGSQTFGRARFETSFSTPGSEILTLIDGASAPGDGTGTGTGRDTIRRTLLTDASHEDILEADSIDEFVSTGQLVIAAVTSDSGIRSLIVHRLRDGYEERVRLPAGSSAVQLRSSPTTNLFGFVQRTPGASDTLTLYDTTDLTQPQYVLGATEGIPESMLEWRFVPNTSQLIVQSDKQALSLIDPAGAQPPLPLGLHADIRAFIPGTLSFAVSDPTGGSIVNLQTGETTPLEAIANPDAAGEPDRLAVVSVPEGGGPASLVESRVVRDPATFADLRYAVYSLTPDGARMLYDRPASSGEVRSLCLSDNGQYLAIDVRPNIGDADTAASEAATAPGAQTLITDLRTQKDVGVVEGASADWCL</sequence>
<evidence type="ECO:0008006" key="3">
    <source>
        <dbReference type="Google" id="ProtNLM"/>
    </source>
</evidence>
<dbReference type="RefSeq" id="WP_079726926.1">
    <property type="nucleotide sequence ID" value="NZ_FUZP01000001.1"/>
</dbReference>
<dbReference type="AlphaFoldDB" id="A0A1T5IQU0"/>
<reference evidence="1 2" key="1">
    <citation type="submission" date="2017-02" db="EMBL/GenBank/DDBJ databases">
        <authorList>
            <person name="Peterson S.W."/>
        </authorList>
    </citation>
    <scope>NUCLEOTIDE SEQUENCE [LARGE SCALE GENOMIC DNA]</scope>
    <source>
        <strain evidence="1 2">VKM Ac-2059</strain>
    </source>
</reference>
<dbReference type="InterPro" id="IPR011044">
    <property type="entry name" value="Quino_amine_DH_bsu"/>
</dbReference>
<keyword evidence="2" id="KW-1185">Reference proteome</keyword>
<dbReference type="STRING" id="123320.SAMN06309945_0747"/>
<dbReference type="SUPFAM" id="SSF50969">
    <property type="entry name" value="YVTN repeat-like/Quinoprotein amine dehydrogenase"/>
    <property type="match status" value="1"/>
</dbReference>
<gene>
    <name evidence="1" type="ORF">SAMN06309945_0747</name>
</gene>